<evidence type="ECO:0000313" key="1">
    <source>
        <dbReference type="EMBL" id="MBA0833590.1"/>
    </source>
</evidence>
<evidence type="ECO:0000313" key="2">
    <source>
        <dbReference type="Proteomes" id="UP000593575"/>
    </source>
</evidence>
<dbReference type="Proteomes" id="UP000593575">
    <property type="component" value="Unassembled WGS sequence"/>
</dbReference>
<gene>
    <name evidence="1" type="ORF">Goarm_006022</name>
</gene>
<proteinExistence type="predicted"/>
<protein>
    <submittedName>
        <fullName evidence="1">Uncharacterized protein</fullName>
    </submittedName>
</protein>
<dbReference type="EMBL" id="JABFAE010000008">
    <property type="protein sequence ID" value="MBA0833590.1"/>
    <property type="molecule type" value="Genomic_DNA"/>
</dbReference>
<dbReference type="AlphaFoldDB" id="A0A7J9JGR4"/>
<accession>A0A7J9JGR4</accession>
<keyword evidence="2" id="KW-1185">Reference proteome</keyword>
<name>A0A7J9JGR4_9ROSI</name>
<reference evidence="1 2" key="1">
    <citation type="journal article" date="2019" name="Genome Biol. Evol.">
        <title>Insights into the evolution of the New World diploid cottons (Gossypium, subgenus Houzingenia) based on genome sequencing.</title>
        <authorList>
            <person name="Grover C.E."/>
            <person name="Arick M.A. 2nd"/>
            <person name="Thrash A."/>
            <person name="Conover J.L."/>
            <person name="Sanders W.S."/>
            <person name="Peterson D.G."/>
            <person name="Frelichowski J.E."/>
            <person name="Scheffler J.A."/>
            <person name="Scheffler B.E."/>
            <person name="Wendel J.F."/>
        </authorList>
    </citation>
    <scope>NUCLEOTIDE SEQUENCE [LARGE SCALE GENOMIC DNA]</scope>
    <source>
        <strain evidence="1">6</strain>
        <tissue evidence="1">Leaf</tissue>
    </source>
</reference>
<sequence length="27" mass="3040">MNLKEAVLKGNCMELITPLFVSRVSDM</sequence>
<organism evidence="1 2">
    <name type="scientific">Gossypium armourianum</name>
    <dbReference type="NCBI Taxonomy" id="34283"/>
    <lineage>
        <taxon>Eukaryota</taxon>
        <taxon>Viridiplantae</taxon>
        <taxon>Streptophyta</taxon>
        <taxon>Embryophyta</taxon>
        <taxon>Tracheophyta</taxon>
        <taxon>Spermatophyta</taxon>
        <taxon>Magnoliopsida</taxon>
        <taxon>eudicotyledons</taxon>
        <taxon>Gunneridae</taxon>
        <taxon>Pentapetalae</taxon>
        <taxon>rosids</taxon>
        <taxon>malvids</taxon>
        <taxon>Malvales</taxon>
        <taxon>Malvaceae</taxon>
        <taxon>Malvoideae</taxon>
        <taxon>Gossypium</taxon>
    </lineage>
</organism>
<comment type="caution">
    <text evidence="1">The sequence shown here is derived from an EMBL/GenBank/DDBJ whole genome shotgun (WGS) entry which is preliminary data.</text>
</comment>